<sequence>MSLSESSGTGLGTVRVLLAIENMNVKPSQILGIVGFVCLHLPCTILHSCRFKTLRAALNHGREAGGLVVAFRKSTVWCGPANKSDKRYNLLVWQRSSSRIWSITRAGRAQLQHSKCGVGSPSDLWSSDSQGLEIHCRSQIYNVLRSLPLPAWKNMAWDDPGWMAIENGSSISLFRPSFRTIYQAFSLAATTPSCCRAACLYTAQ</sequence>
<dbReference type="AlphaFoldDB" id="A0A699YKB5"/>
<dbReference type="EMBL" id="BLLF01000256">
    <property type="protein sequence ID" value="GFH09715.1"/>
    <property type="molecule type" value="Genomic_DNA"/>
</dbReference>
<name>A0A699YKB5_HAELA</name>
<feature type="non-terminal residue" evidence="1">
    <location>
        <position position="1"/>
    </location>
</feature>
<comment type="caution">
    <text evidence="1">The sequence shown here is derived from an EMBL/GenBank/DDBJ whole genome shotgun (WGS) entry which is preliminary data.</text>
</comment>
<accession>A0A699YKB5</accession>
<organism evidence="1 2">
    <name type="scientific">Haematococcus lacustris</name>
    <name type="common">Green alga</name>
    <name type="synonym">Haematococcus pluvialis</name>
    <dbReference type="NCBI Taxonomy" id="44745"/>
    <lineage>
        <taxon>Eukaryota</taxon>
        <taxon>Viridiplantae</taxon>
        <taxon>Chlorophyta</taxon>
        <taxon>core chlorophytes</taxon>
        <taxon>Chlorophyceae</taxon>
        <taxon>CS clade</taxon>
        <taxon>Chlamydomonadales</taxon>
        <taxon>Haematococcaceae</taxon>
        <taxon>Haematococcus</taxon>
    </lineage>
</organism>
<dbReference type="Proteomes" id="UP000485058">
    <property type="component" value="Unassembled WGS sequence"/>
</dbReference>
<gene>
    <name evidence="1" type="ORF">HaLaN_04907</name>
</gene>
<protein>
    <submittedName>
        <fullName evidence="1">Uncharacterized protein</fullName>
    </submittedName>
</protein>
<evidence type="ECO:0000313" key="2">
    <source>
        <dbReference type="Proteomes" id="UP000485058"/>
    </source>
</evidence>
<reference evidence="1 2" key="1">
    <citation type="submission" date="2020-02" db="EMBL/GenBank/DDBJ databases">
        <title>Draft genome sequence of Haematococcus lacustris strain NIES-144.</title>
        <authorList>
            <person name="Morimoto D."/>
            <person name="Nakagawa S."/>
            <person name="Yoshida T."/>
            <person name="Sawayama S."/>
        </authorList>
    </citation>
    <scope>NUCLEOTIDE SEQUENCE [LARGE SCALE GENOMIC DNA]</scope>
    <source>
        <strain evidence="1 2">NIES-144</strain>
    </source>
</reference>
<proteinExistence type="predicted"/>
<feature type="non-terminal residue" evidence="1">
    <location>
        <position position="204"/>
    </location>
</feature>
<keyword evidence="2" id="KW-1185">Reference proteome</keyword>
<evidence type="ECO:0000313" key="1">
    <source>
        <dbReference type="EMBL" id="GFH09715.1"/>
    </source>
</evidence>